<organism evidence="1">
    <name type="scientific">uncultured Microbacterium sp</name>
    <dbReference type="NCBI Taxonomy" id="191216"/>
    <lineage>
        <taxon>Bacteria</taxon>
        <taxon>Bacillati</taxon>
        <taxon>Actinomycetota</taxon>
        <taxon>Actinomycetes</taxon>
        <taxon>Micrococcales</taxon>
        <taxon>Microbacteriaceae</taxon>
        <taxon>Microbacterium</taxon>
        <taxon>environmental samples</taxon>
    </lineage>
</organism>
<name>A0A1Y5P6V6_9MICO</name>
<dbReference type="AlphaFoldDB" id="A0A1Y5P6V6"/>
<reference evidence="1" key="1">
    <citation type="submission" date="2016-03" db="EMBL/GenBank/DDBJ databases">
        <authorList>
            <person name="Ploux O."/>
        </authorList>
    </citation>
    <scope>NUCLEOTIDE SEQUENCE</scope>
    <source>
        <strain evidence="1">UC1</strain>
    </source>
</reference>
<accession>A0A1Y5P6V6</accession>
<sequence>MPLGAEEVGVVREDHVGLGDDVGDPGEPLDGVVHIVDAQVQQGGRGVPVQEEPCALELEEQQTRRVEAGHRRLPEQHRVEVGGAVEIIGVLGDLDEVHGRPFLRGAAIARATASL</sequence>
<evidence type="ECO:0000313" key="1">
    <source>
        <dbReference type="EMBL" id="SBS71668.1"/>
    </source>
</evidence>
<gene>
    <name evidence="1" type="ORF">MIPYR_20150</name>
</gene>
<protein>
    <submittedName>
        <fullName evidence="1">Uncharacterized protein</fullName>
    </submittedName>
</protein>
<dbReference type="EMBL" id="FLQR01000006">
    <property type="protein sequence ID" value="SBS71668.1"/>
    <property type="molecule type" value="Genomic_DNA"/>
</dbReference>
<proteinExistence type="predicted"/>